<reference evidence="1 2" key="1">
    <citation type="submission" date="2014-02" db="EMBL/GenBank/DDBJ databases">
        <authorList>
            <person name="Manrique M."/>
        </authorList>
    </citation>
    <scope>NUCLEOTIDE SEQUENCE [LARGE SCALE GENOMIC DNA]</scope>
    <source>
        <strain evidence="1 2">LMG17956</strain>
    </source>
</reference>
<dbReference type="EMBL" id="CCBC010000042">
    <property type="protein sequence ID" value="CDO17030.1"/>
    <property type="molecule type" value="Genomic_DNA"/>
</dbReference>
<name>A0A060RFG2_9STRE</name>
<accession>A0A060RFG2</accession>
<sequence length="611" mass="70181">MASITKYVKEHYFDEVSRAGTDYFLQNELDLGLLREGISGSIDVEYSEIKYVYAGNRDDGLIDIDVILNVCADVEWFEPYESLSSQKKNRWLRVSCTAYVEDGLRDFQIHKVTPYKKGELSLFERPFTDELVPFLWKNELDDTAETILALYYPEALQSPMQINPYTLVQTLGLWIDFREITPDTSIFGRIYFEDDMEKGIFEKTIVIDSNLEKIRPSGTINNTIIHECLHWILHRYSVELEKGSADNITQISTTEEAVEKDWMEWQVHSLAPKLMMPKAMTQQFIKDKFVEIKENRQVNSMIDIIEDLIKATASYFGVTIMAAQKRLVEFGIEEARGAFNYIDGRYVPAHSWQKGFLGVDQTFSIGLEDLSKLLSEHQSVKNRLTEGGLIYIDSHICLNDLKYVSLSEDGLPKMTYYARTHIDECCLVFEKINHNQGSSKVTFINVLNNSAELSITPSFKYPANDRNLDIESRARLLSELGSELSKALKELPYDFGGALEYLRKYRKLTNQTLSELSLLSIEYISKLQNNHVKDPSVQTVVALCIAMSLHFQLSDELLKRSGRSLRFLYTDEDMLYYLMIMSSSDYTVEDCNQILLGKNLPPLTTKKDSST</sequence>
<dbReference type="Gene3D" id="1.10.260.40">
    <property type="entry name" value="lambda repressor-like DNA-binding domains"/>
    <property type="match status" value="1"/>
</dbReference>
<dbReference type="InterPro" id="IPR010982">
    <property type="entry name" value="Lambda_DNA-bd_dom_sf"/>
</dbReference>
<protein>
    <submittedName>
        <fullName evidence="1">Uncharacterized protein</fullName>
    </submittedName>
</protein>
<dbReference type="AlphaFoldDB" id="A0A060RFG2"/>
<evidence type="ECO:0000313" key="2">
    <source>
        <dbReference type="Proteomes" id="UP000027584"/>
    </source>
</evidence>
<dbReference type="SUPFAM" id="SSF47413">
    <property type="entry name" value="lambda repressor-like DNA-binding domains"/>
    <property type="match status" value="1"/>
</dbReference>
<dbReference type="GO" id="GO:0003677">
    <property type="term" value="F:DNA binding"/>
    <property type="evidence" value="ECO:0007669"/>
    <property type="project" value="InterPro"/>
</dbReference>
<gene>
    <name evidence="1" type="ORF">BN963_SGAL_00209</name>
</gene>
<dbReference type="Proteomes" id="UP000027584">
    <property type="component" value="Unassembled WGS sequence"/>
</dbReference>
<proteinExistence type="predicted"/>
<reference evidence="1 2" key="2">
    <citation type="submission" date="2014-05" db="EMBL/GenBank/DDBJ databases">
        <title>Genome sequence of Streptococcus gallolyticus.</title>
        <authorList>
            <person name="Del Campo R."/>
        </authorList>
    </citation>
    <scope>NUCLEOTIDE SEQUENCE [LARGE SCALE GENOMIC DNA]</scope>
    <source>
        <strain evidence="1 2">LMG17956</strain>
    </source>
</reference>
<evidence type="ECO:0000313" key="1">
    <source>
        <dbReference type="EMBL" id="CDO17030.1"/>
    </source>
</evidence>
<comment type="caution">
    <text evidence="1">The sequence shown here is derived from an EMBL/GenBank/DDBJ whole genome shotgun (WGS) entry which is preliminary data.</text>
</comment>
<organism evidence="1 2">
    <name type="scientific">Streptococcus gallolyticus</name>
    <dbReference type="NCBI Taxonomy" id="315405"/>
    <lineage>
        <taxon>Bacteria</taxon>
        <taxon>Bacillati</taxon>
        <taxon>Bacillota</taxon>
        <taxon>Bacilli</taxon>
        <taxon>Lactobacillales</taxon>
        <taxon>Streptococcaceae</taxon>
        <taxon>Streptococcus</taxon>
    </lineage>
</organism>